<evidence type="ECO:0000313" key="9">
    <source>
        <dbReference type="Proteomes" id="UP001479436"/>
    </source>
</evidence>
<keyword evidence="6" id="KW-0325">Glycoprotein</keyword>
<comment type="subcellular location">
    <subcellularLocation>
        <location evidence="1">Cell membrane</location>
        <topology evidence="1">Multi-pass membrane protein</topology>
    </subcellularLocation>
</comment>
<dbReference type="PANTHER" id="PTHR22914:SF16">
    <property type="entry name" value="CHITIN SYNTHASE 3"/>
    <property type="match status" value="1"/>
</dbReference>
<dbReference type="Proteomes" id="UP001479436">
    <property type="component" value="Unassembled WGS sequence"/>
</dbReference>
<keyword evidence="2" id="KW-1003">Cell membrane</keyword>
<name>A0ABR2WKR3_9FUNG</name>
<evidence type="ECO:0000313" key="8">
    <source>
        <dbReference type="EMBL" id="KAK9762059.1"/>
    </source>
</evidence>
<evidence type="ECO:0000256" key="7">
    <source>
        <dbReference type="SAM" id="Phobius"/>
    </source>
</evidence>
<feature type="transmembrane region" description="Helical" evidence="7">
    <location>
        <begin position="121"/>
        <end position="143"/>
    </location>
</feature>
<evidence type="ECO:0000256" key="4">
    <source>
        <dbReference type="ARBA" id="ARBA00022692"/>
    </source>
</evidence>
<dbReference type="PANTHER" id="PTHR22914">
    <property type="entry name" value="CHITIN SYNTHASE"/>
    <property type="match status" value="1"/>
</dbReference>
<dbReference type="Pfam" id="PF03142">
    <property type="entry name" value="Chitin_synth_2"/>
    <property type="match status" value="1"/>
</dbReference>
<feature type="transmembrane region" description="Helical" evidence="7">
    <location>
        <begin position="149"/>
        <end position="167"/>
    </location>
</feature>
<keyword evidence="3" id="KW-0808">Transferase</keyword>
<dbReference type="EMBL" id="JASJQH010001106">
    <property type="protein sequence ID" value="KAK9762059.1"/>
    <property type="molecule type" value="Genomic_DNA"/>
</dbReference>
<proteinExistence type="predicted"/>
<dbReference type="InterPro" id="IPR004835">
    <property type="entry name" value="Chitin_synth"/>
</dbReference>
<keyword evidence="4 7" id="KW-0812">Transmembrane</keyword>
<comment type="caution">
    <text evidence="8">The sequence shown here is derived from an EMBL/GenBank/DDBJ whole genome shotgun (WGS) entry which is preliminary data.</text>
</comment>
<evidence type="ECO:0000256" key="5">
    <source>
        <dbReference type="ARBA" id="ARBA00023136"/>
    </source>
</evidence>
<gene>
    <name evidence="8" type="primary">CHS5_1</name>
    <name evidence="8" type="ORF">K7432_012550</name>
</gene>
<keyword evidence="9" id="KW-1185">Reference proteome</keyword>
<accession>A0ABR2WKR3</accession>
<organism evidence="8 9">
    <name type="scientific">Basidiobolus ranarum</name>
    <dbReference type="NCBI Taxonomy" id="34480"/>
    <lineage>
        <taxon>Eukaryota</taxon>
        <taxon>Fungi</taxon>
        <taxon>Fungi incertae sedis</taxon>
        <taxon>Zoopagomycota</taxon>
        <taxon>Entomophthoromycotina</taxon>
        <taxon>Basidiobolomycetes</taxon>
        <taxon>Basidiobolales</taxon>
        <taxon>Basidiobolaceae</taxon>
        <taxon>Basidiobolus</taxon>
    </lineage>
</organism>
<evidence type="ECO:0000256" key="6">
    <source>
        <dbReference type="ARBA" id="ARBA00023180"/>
    </source>
</evidence>
<keyword evidence="7" id="KW-1133">Transmembrane helix</keyword>
<evidence type="ECO:0000256" key="1">
    <source>
        <dbReference type="ARBA" id="ARBA00004651"/>
    </source>
</evidence>
<feature type="transmembrane region" description="Helical" evidence="7">
    <location>
        <begin position="174"/>
        <end position="199"/>
    </location>
</feature>
<protein>
    <submittedName>
        <fullName evidence="8">Chitin synthase, class 5</fullName>
    </submittedName>
</protein>
<evidence type="ECO:0000256" key="3">
    <source>
        <dbReference type="ARBA" id="ARBA00022679"/>
    </source>
</evidence>
<reference evidence="8 9" key="1">
    <citation type="submission" date="2023-04" db="EMBL/GenBank/DDBJ databases">
        <title>Genome of Basidiobolus ranarum AG-B5.</title>
        <authorList>
            <person name="Stajich J.E."/>
            <person name="Carter-House D."/>
            <person name="Gryganskyi A."/>
        </authorList>
    </citation>
    <scope>NUCLEOTIDE SEQUENCE [LARGE SCALE GENOMIC DNA]</scope>
    <source>
        <strain evidence="8 9">AG-B5</strain>
    </source>
</reference>
<evidence type="ECO:0000256" key="2">
    <source>
        <dbReference type="ARBA" id="ARBA00022475"/>
    </source>
</evidence>
<sequence>MYRIKTRKGPNGFWVPILANPDIIEHYSENVVDTLHKKNLLLLGEDRYLTTLMLKTFPKRKMLFVPQAICKTVVPDTFAILLSQRRRWINSTVHNMLELVLVRDLCGIFCFSMQFFVFMELIGTVVLPAAIIFTIYLLVLSFVVKSPPVTPLILLSLVLGLPALLILSTTRRFIYLWYMIVYLLTLPIWNLVLPSYAYWHFDDFTWGQTRKVEGDSESGQDHGSKDGEFDNNSVPMNRWLEWERIANQQSNRRESDASDFYEYLDNYVSK</sequence>
<keyword evidence="5 7" id="KW-0472">Membrane</keyword>